<dbReference type="GO" id="GO:0005975">
    <property type="term" value="P:carbohydrate metabolic process"/>
    <property type="evidence" value="ECO:0007669"/>
    <property type="project" value="UniProtKB-ARBA"/>
</dbReference>
<reference evidence="4 5" key="1">
    <citation type="submission" date="2019-09" db="EMBL/GenBank/DDBJ databases">
        <title>Genome Sequence of Larkinella sp MA1.</title>
        <authorList>
            <person name="Srinivasan S."/>
        </authorList>
    </citation>
    <scope>NUCLEOTIDE SEQUENCE [LARGE SCALE GENOMIC DNA]</scope>
    <source>
        <strain evidence="4 5">MA1</strain>
    </source>
</reference>
<organism evidence="4 5">
    <name type="scientific">Larkinella humicola</name>
    <dbReference type="NCBI Taxonomy" id="2607654"/>
    <lineage>
        <taxon>Bacteria</taxon>
        <taxon>Pseudomonadati</taxon>
        <taxon>Bacteroidota</taxon>
        <taxon>Cytophagia</taxon>
        <taxon>Cytophagales</taxon>
        <taxon>Spirosomataceae</taxon>
        <taxon>Larkinella</taxon>
    </lineage>
</organism>
<evidence type="ECO:0000313" key="5">
    <source>
        <dbReference type="Proteomes" id="UP000326344"/>
    </source>
</evidence>
<dbReference type="AlphaFoldDB" id="A0A5N1J8V4"/>
<name>A0A5N1J8V4_9BACT</name>
<dbReference type="InterPro" id="IPR006558">
    <property type="entry name" value="LamG-like"/>
</dbReference>
<proteinExistence type="predicted"/>
<dbReference type="Pfam" id="PF13385">
    <property type="entry name" value="Laminin_G_3"/>
    <property type="match status" value="1"/>
</dbReference>
<keyword evidence="1" id="KW-0732">Signal</keyword>
<gene>
    <name evidence="4" type="ORF">F0P93_28505</name>
</gene>
<sequence>MIRQFIGNQSLKSLCVLWVVLLLFSCDAWVLPRKQFVVATGPVGNYPLNGSTLDASGNNLHGVLKNGATYGLDRKSNANSALLLDGIDDYFEIPDNVLLRPAVLSISLWIKPQRVTSTTQIYSKAVFKDNVNNQYTARITPPYTTGSTTGYEIIADIEQDGNCEQEDKTKKRVLYFDPGFQLNQWVHIVTVFEGKTGTFYLNGQKQISSTEFKDGPIDSCSGGPLRFGVAWEGDLNEFSGLMDDIRIYNRALTDSEIKDLYQQ</sequence>
<evidence type="ECO:0000256" key="2">
    <source>
        <dbReference type="ARBA" id="ARBA00023157"/>
    </source>
</evidence>
<dbReference type="Proteomes" id="UP000326344">
    <property type="component" value="Unassembled WGS sequence"/>
</dbReference>
<protein>
    <submittedName>
        <fullName evidence="4">LamG domain-containing protein</fullName>
    </submittedName>
</protein>
<dbReference type="GO" id="GO:0004553">
    <property type="term" value="F:hydrolase activity, hydrolyzing O-glycosyl compounds"/>
    <property type="evidence" value="ECO:0007669"/>
    <property type="project" value="UniProtKB-ARBA"/>
</dbReference>
<dbReference type="PROSITE" id="PS51257">
    <property type="entry name" value="PROKAR_LIPOPROTEIN"/>
    <property type="match status" value="1"/>
</dbReference>
<dbReference type="Gene3D" id="2.60.120.200">
    <property type="match status" value="1"/>
</dbReference>
<comment type="caution">
    <text evidence="4">The sequence shown here is derived from an EMBL/GenBank/DDBJ whole genome shotgun (WGS) entry which is preliminary data.</text>
</comment>
<dbReference type="EMBL" id="VTWS01000010">
    <property type="protein sequence ID" value="KAA9346521.1"/>
    <property type="molecule type" value="Genomic_DNA"/>
</dbReference>
<evidence type="ECO:0000259" key="3">
    <source>
        <dbReference type="SMART" id="SM00560"/>
    </source>
</evidence>
<keyword evidence="2" id="KW-1015">Disulfide bond</keyword>
<accession>A0A5N1J8V4</accession>
<feature type="domain" description="LamG-like jellyroll fold" evidence="3">
    <location>
        <begin position="102"/>
        <end position="255"/>
    </location>
</feature>
<dbReference type="InterPro" id="IPR013320">
    <property type="entry name" value="ConA-like_dom_sf"/>
</dbReference>
<keyword evidence="5" id="KW-1185">Reference proteome</keyword>
<evidence type="ECO:0000256" key="1">
    <source>
        <dbReference type="ARBA" id="ARBA00022729"/>
    </source>
</evidence>
<dbReference type="SMART" id="SM00560">
    <property type="entry name" value="LamGL"/>
    <property type="match status" value="1"/>
</dbReference>
<evidence type="ECO:0000313" key="4">
    <source>
        <dbReference type="EMBL" id="KAA9346521.1"/>
    </source>
</evidence>
<dbReference type="SUPFAM" id="SSF49899">
    <property type="entry name" value="Concanavalin A-like lectins/glucanases"/>
    <property type="match status" value="1"/>
</dbReference>
<dbReference type="RefSeq" id="WP_150881205.1">
    <property type="nucleotide sequence ID" value="NZ_VTWS01000010.1"/>
</dbReference>